<sequence>MSSSLPTALQPRAGVQRSQTPAAASSSASTSGDSSLASSSAQDELDTLDSEACLSEFYNCVNTSLMQYCLGCCNSHGFVIKSGKSLRWRRQIRNRIERRIYRLIGQRPDLSAEAVARAFGMACARSTAEIADRLGGRGWTSERVSQALNQMISPILADLGLPAGSAQVSMQLPSFTAYSNQLSKKRWVSYAVRMPELFNLLRPFNELVTLQWTLDAQAIHQLSVIGQFVSFAASSARRAVAQFPVQLVDCLASMAVSGFALLAGTPARPDQVQLCTNRYLASTLWPRYRRLLLRLVAEHVANWASVQLNKRLESVDVDSMVAEAKTRLGWYSGVKSRTMSNRDEVLREQTPRSPTRSAQNQRWFSERKPLQRPNQRPNIHRPDRRPNQRPPRRSGRQSDSEDSISPLAAAADEPYQSRHHHGAKLARLS</sequence>
<keyword evidence="1" id="KW-1185">Reference proteome</keyword>
<evidence type="ECO:0000313" key="2">
    <source>
        <dbReference type="WBParaSite" id="maker-uti_cns_0003921-snap-gene-0.6-mRNA-1"/>
    </source>
</evidence>
<dbReference type="Proteomes" id="UP000095280">
    <property type="component" value="Unplaced"/>
</dbReference>
<dbReference type="WBParaSite" id="maker-uti_cns_0003921-snap-gene-0.6-mRNA-1">
    <property type="protein sequence ID" value="maker-uti_cns_0003921-snap-gene-0.6-mRNA-1"/>
    <property type="gene ID" value="maker-uti_cns_0003921-snap-gene-0.6"/>
</dbReference>
<dbReference type="AlphaFoldDB" id="A0A1I8H1N7"/>
<proteinExistence type="predicted"/>
<evidence type="ECO:0000313" key="1">
    <source>
        <dbReference type="Proteomes" id="UP000095280"/>
    </source>
</evidence>
<reference evidence="2" key="1">
    <citation type="submission" date="2016-11" db="UniProtKB">
        <authorList>
            <consortium name="WormBaseParasite"/>
        </authorList>
    </citation>
    <scope>IDENTIFICATION</scope>
</reference>
<name>A0A1I8H1N7_9PLAT</name>
<organism evidence="1 2">
    <name type="scientific">Macrostomum lignano</name>
    <dbReference type="NCBI Taxonomy" id="282301"/>
    <lineage>
        <taxon>Eukaryota</taxon>
        <taxon>Metazoa</taxon>
        <taxon>Spiralia</taxon>
        <taxon>Lophotrochozoa</taxon>
        <taxon>Platyhelminthes</taxon>
        <taxon>Rhabditophora</taxon>
        <taxon>Macrostomorpha</taxon>
        <taxon>Macrostomida</taxon>
        <taxon>Macrostomidae</taxon>
        <taxon>Macrostomum</taxon>
    </lineage>
</organism>
<accession>A0A1I8H1N7</accession>
<protein>
    <submittedName>
        <fullName evidence="2">HTH CENPB-type domain-containing protein</fullName>
    </submittedName>
</protein>